<dbReference type="EMBL" id="JANPWB010000005">
    <property type="protein sequence ID" value="KAJ1187455.1"/>
    <property type="molecule type" value="Genomic_DNA"/>
</dbReference>
<reference evidence="2" key="1">
    <citation type="journal article" date="2022" name="bioRxiv">
        <title>Sequencing and chromosome-scale assembly of the giantPleurodeles waltlgenome.</title>
        <authorList>
            <person name="Brown T."/>
            <person name="Elewa A."/>
            <person name="Iarovenko S."/>
            <person name="Subramanian E."/>
            <person name="Araus A.J."/>
            <person name="Petzold A."/>
            <person name="Susuki M."/>
            <person name="Suzuki K.-i.T."/>
            <person name="Hayashi T."/>
            <person name="Toyoda A."/>
            <person name="Oliveira C."/>
            <person name="Osipova E."/>
            <person name="Leigh N.D."/>
            <person name="Simon A."/>
            <person name="Yun M.H."/>
        </authorList>
    </citation>
    <scope>NUCLEOTIDE SEQUENCE</scope>
    <source>
        <strain evidence="2">20211129_DDA</strain>
        <tissue evidence="2">Liver</tissue>
    </source>
</reference>
<evidence type="ECO:0000313" key="3">
    <source>
        <dbReference type="Proteomes" id="UP001066276"/>
    </source>
</evidence>
<keyword evidence="3" id="KW-1185">Reference proteome</keyword>
<protein>
    <submittedName>
        <fullName evidence="2">Uncharacterized protein</fullName>
    </submittedName>
</protein>
<dbReference type="Proteomes" id="UP001066276">
    <property type="component" value="Chromosome 3_1"/>
</dbReference>
<accession>A0AAV7UGJ5</accession>
<feature type="compositionally biased region" description="Acidic residues" evidence="1">
    <location>
        <begin position="30"/>
        <end position="42"/>
    </location>
</feature>
<sequence>MLHNLTLRRQVPFLEEDEAGDGHVAAVDPVDSDDEEAEDEDEDNRKKKNIIVLPVTHSTVVCTANGLLRLNVRRGDSGVIMLWAWFCWRNGVGFDTPSLSLTFGLGGLVCVSV</sequence>
<name>A0AAV7UGJ5_PLEWA</name>
<organism evidence="2 3">
    <name type="scientific">Pleurodeles waltl</name>
    <name type="common">Iberian ribbed newt</name>
    <dbReference type="NCBI Taxonomy" id="8319"/>
    <lineage>
        <taxon>Eukaryota</taxon>
        <taxon>Metazoa</taxon>
        <taxon>Chordata</taxon>
        <taxon>Craniata</taxon>
        <taxon>Vertebrata</taxon>
        <taxon>Euteleostomi</taxon>
        <taxon>Amphibia</taxon>
        <taxon>Batrachia</taxon>
        <taxon>Caudata</taxon>
        <taxon>Salamandroidea</taxon>
        <taxon>Salamandridae</taxon>
        <taxon>Pleurodelinae</taxon>
        <taxon>Pleurodeles</taxon>
    </lineage>
</organism>
<proteinExistence type="predicted"/>
<evidence type="ECO:0000313" key="2">
    <source>
        <dbReference type="EMBL" id="KAJ1187455.1"/>
    </source>
</evidence>
<gene>
    <name evidence="2" type="ORF">NDU88_004231</name>
</gene>
<feature type="region of interest" description="Disordered" evidence="1">
    <location>
        <begin position="13"/>
        <end position="46"/>
    </location>
</feature>
<comment type="caution">
    <text evidence="2">The sequence shown here is derived from an EMBL/GenBank/DDBJ whole genome shotgun (WGS) entry which is preliminary data.</text>
</comment>
<evidence type="ECO:0000256" key="1">
    <source>
        <dbReference type="SAM" id="MobiDB-lite"/>
    </source>
</evidence>
<dbReference type="AlphaFoldDB" id="A0AAV7UGJ5"/>